<dbReference type="InterPro" id="IPR035516">
    <property type="entry name" value="Gyrase/topoIV_suA_C"/>
</dbReference>
<dbReference type="RefSeq" id="WP_039357543.1">
    <property type="nucleotide sequence ID" value="NZ_PGEZ01000001.1"/>
</dbReference>
<dbReference type="Proteomes" id="UP000230842">
    <property type="component" value="Unassembled WGS sequence"/>
</dbReference>
<evidence type="ECO:0000256" key="3">
    <source>
        <dbReference type="ARBA" id="ARBA00012895"/>
    </source>
</evidence>
<evidence type="ECO:0000256" key="2">
    <source>
        <dbReference type="ARBA" id="ARBA00008263"/>
    </source>
</evidence>
<dbReference type="GO" id="GO:0003677">
    <property type="term" value="F:DNA binding"/>
    <property type="evidence" value="ECO:0007669"/>
    <property type="project" value="UniProtKB-UniRule"/>
</dbReference>
<dbReference type="Pfam" id="PF03989">
    <property type="entry name" value="DNA_gyraseA_C"/>
    <property type="match status" value="2"/>
</dbReference>
<dbReference type="GO" id="GO:0034335">
    <property type="term" value="F:DNA negative supercoiling activity"/>
    <property type="evidence" value="ECO:0007669"/>
    <property type="project" value="UniProtKB-ARBA"/>
</dbReference>
<dbReference type="CDD" id="cd00187">
    <property type="entry name" value="TOP4c"/>
    <property type="match status" value="1"/>
</dbReference>
<feature type="domain" description="Topo IIA-type catalytic" evidence="9">
    <location>
        <begin position="44"/>
        <end position="508"/>
    </location>
</feature>
<comment type="caution">
    <text evidence="10">The sequence shown here is derived from an EMBL/GenBank/DDBJ whole genome shotgun (WGS) entry which is preliminary data.</text>
</comment>
<dbReference type="Gene3D" id="1.10.268.10">
    <property type="entry name" value="Topoisomerase, domain 3"/>
    <property type="match status" value="1"/>
</dbReference>
<dbReference type="NCBIfam" id="NF004044">
    <property type="entry name" value="PRK05561.1"/>
    <property type="match status" value="1"/>
</dbReference>
<dbReference type="InterPro" id="IPR013760">
    <property type="entry name" value="Topo_IIA-like_dom_sf"/>
</dbReference>
<dbReference type="OrthoDB" id="9806486at2"/>
<evidence type="ECO:0000256" key="8">
    <source>
        <dbReference type="SAM" id="MobiDB-lite"/>
    </source>
</evidence>
<evidence type="ECO:0000256" key="7">
    <source>
        <dbReference type="PROSITE-ProRule" id="PRU01384"/>
    </source>
</evidence>
<evidence type="ECO:0000256" key="5">
    <source>
        <dbReference type="ARBA" id="ARBA00023125"/>
    </source>
</evidence>
<evidence type="ECO:0000256" key="4">
    <source>
        <dbReference type="ARBA" id="ARBA00023029"/>
    </source>
</evidence>
<dbReference type="FunFam" id="3.30.1360.40:FF:000002">
    <property type="entry name" value="DNA gyrase subunit A"/>
    <property type="match status" value="1"/>
</dbReference>
<dbReference type="Gene3D" id="2.120.10.90">
    <property type="entry name" value="DNA gyrase/topoisomerase IV, subunit A, C-terminal"/>
    <property type="match status" value="1"/>
</dbReference>
<dbReference type="GO" id="GO:0005524">
    <property type="term" value="F:ATP binding"/>
    <property type="evidence" value="ECO:0007669"/>
    <property type="project" value="InterPro"/>
</dbReference>
<evidence type="ECO:0000256" key="1">
    <source>
        <dbReference type="ARBA" id="ARBA00000185"/>
    </source>
</evidence>
<dbReference type="PROSITE" id="PS52040">
    <property type="entry name" value="TOPO_IIA"/>
    <property type="match status" value="1"/>
</dbReference>
<feature type="active site" description="O-(5'-phospho-DNA)-tyrosine intermediate" evidence="7">
    <location>
        <position position="131"/>
    </location>
</feature>
<gene>
    <name evidence="10" type="ORF">CLV56_0139</name>
</gene>
<dbReference type="Gene3D" id="3.90.199.10">
    <property type="entry name" value="Topoisomerase II, domain 5"/>
    <property type="match status" value="1"/>
</dbReference>
<organism evidence="10 11">
    <name type="scientific">Mumia flava</name>
    <dbReference type="NCBI Taxonomy" id="1348852"/>
    <lineage>
        <taxon>Bacteria</taxon>
        <taxon>Bacillati</taxon>
        <taxon>Actinomycetota</taxon>
        <taxon>Actinomycetes</taxon>
        <taxon>Propionibacteriales</taxon>
        <taxon>Nocardioidaceae</taxon>
        <taxon>Mumia</taxon>
    </lineage>
</organism>
<dbReference type="SUPFAM" id="SSF56719">
    <property type="entry name" value="Type II DNA topoisomerase"/>
    <property type="match status" value="1"/>
</dbReference>
<comment type="catalytic activity">
    <reaction evidence="1 7">
        <text>ATP-dependent breakage, passage and rejoining of double-stranded DNA.</text>
        <dbReference type="EC" id="5.6.2.2"/>
    </reaction>
</comment>
<dbReference type="InterPro" id="IPR006691">
    <property type="entry name" value="GyrA/parC_rep"/>
</dbReference>
<keyword evidence="11" id="KW-1185">Reference proteome</keyword>
<dbReference type="AlphaFoldDB" id="A0A0B2BDW4"/>
<dbReference type="PANTHER" id="PTHR43493">
    <property type="entry name" value="DNA GYRASE/TOPOISOMERASE SUBUNIT A"/>
    <property type="match status" value="1"/>
</dbReference>
<evidence type="ECO:0000313" key="11">
    <source>
        <dbReference type="Proteomes" id="UP000230842"/>
    </source>
</evidence>
<dbReference type="Pfam" id="PF00521">
    <property type="entry name" value="DNA_topoisoIV"/>
    <property type="match status" value="1"/>
</dbReference>
<reference evidence="10 11" key="1">
    <citation type="submission" date="2017-11" db="EMBL/GenBank/DDBJ databases">
        <title>Genomic Encyclopedia of Archaeal and Bacterial Type Strains, Phase II (KMG-II): From Individual Species to Whole Genera.</title>
        <authorList>
            <person name="Goeker M."/>
        </authorList>
    </citation>
    <scope>NUCLEOTIDE SEQUENCE [LARGE SCALE GENOMIC DNA]</scope>
    <source>
        <strain evidence="10 11">DSM 27763</strain>
    </source>
</reference>
<dbReference type="InterPro" id="IPR013758">
    <property type="entry name" value="Topo_IIA_A/C_ab"/>
</dbReference>
<dbReference type="SUPFAM" id="SSF101904">
    <property type="entry name" value="GyrA/ParC C-terminal domain-like"/>
    <property type="match status" value="1"/>
</dbReference>
<dbReference type="EMBL" id="PGEZ01000001">
    <property type="protein sequence ID" value="PJJ55936.1"/>
    <property type="molecule type" value="Genomic_DNA"/>
</dbReference>
<proteinExistence type="inferred from homology"/>
<sequence length="819" mass="87508">MARRSTSAPPPDDVEEHIVDIDVREEMRSSFLEYAYSVIYSRALPDARDGLKPVQRRILFTMDDMNLRPDRGHVKSARVVGEVMGRLHPHGDSAIYDALVRLVQPWSLRLPFVDGHGNFGSPDDGPAAMRYTECRMDSAAMAMTGSIDEDTVDFRANYDGRETEPVVLPAAIPNLLVNGASGIAVGMATNMAPHNLVEVVSALRHLIKRPDASLDDLMRFVPGPDLPTGGKIIGLEGVRDAYATGRGSFKMRATARIESVTPRRKGIVVTELPYNVGPEKVIERIKTLVQSKKLQGISDLKNLTDADGLHLVIEIKNGFNPEAVLAALYKQTPLEDSFGINNVALVDGQPRTLGLKELLEVYLEHRFDVVRRRTEFRLGKARDRLHLVEGLLIAIVDIDEVIALIRSSDDRRHAHGRLMEVFDLSEKQAEYILDLQLGRLTRFSQIELEREADELRATITELEGILADRTVLAGLVSDELAEVAKKFGTGRRTVLLESAGQTVSTTAVPLEVADDPCFVLLSGTGLMARTAGDSIPEVDGSRHPHDAIVAAAPATARGEVGAVTSAGRLVRLSVLDLPSLPPTAAPPSLQGGIPLAEIPALAADERVLALTSFDADAPGLALATRGGTVKRVKPEFLASKDAWDVIALDDGDEVVGAAALRTGDEELCFVTSDAQLLRFNASLVRPQGRGGGGVAGIKLGAGASVLFFGAFEPAEDAVVVTVAGSSDALPGTEAGSVKVTSFDVYPSKGRATGGVRCQRLLRGEDALVLAYAGRGPALAQGSAGIPVELPEPDTRRDGSGAPASQPILRVAAPVARQIG</sequence>
<dbReference type="PANTHER" id="PTHR43493:SF5">
    <property type="entry name" value="DNA GYRASE SUBUNIT A, CHLOROPLASTIC_MITOCHONDRIAL"/>
    <property type="match status" value="1"/>
</dbReference>
<name>A0A0B2BDW4_9ACTN</name>
<evidence type="ECO:0000256" key="6">
    <source>
        <dbReference type="ARBA" id="ARBA00023235"/>
    </source>
</evidence>
<dbReference type="InterPro" id="IPR050220">
    <property type="entry name" value="Type_II_DNA_Topoisomerases"/>
</dbReference>
<protein>
    <recommendedName>
        <fullName evidence="3">DNA topoisomerase (ATP-hydrolyzing)</fullName>
        <ecNumber evidence="3">5.6.2.2</ecNumber>
    </recommendedName>
</protein>
<dbReference type="Gene3D" id="3.30.1360.40">
    <property type="match status" value="1"/>
</dbReference>
<keyword evidence="4 7" id="KW-0799">Topoisomerase</keyword>
<dbReference type="SMART" id="SM00434">
    <property type="entry name" value="TOP4c"/>
    <property type="match status" value="1"/>
</dbReference>
<dbReference type="InterPro" id="IPR013757">
    <property type="entry name" value="Topo_IIA_A_a_sf"/>
</dbReference>
<keyword evidence="5 7" id="KW-0238">DNA-binding</keyword>
<dbReference type="GO" id="GO:0006265">
    <property type="term" value="P:DNA topological change"/>
    <property type="evidence" value="ECO:0007669"/>
    <property type="project" value="UniProtKB-UniRule"/>
</dbReference>
<accession>A0A0B2BDW4</accession>
<evidence type="ECO:0000313" key="10">
    <source>
        <dbReference type="EMBL" id="PJJ55936.1"/>
    </source>
</evidence>
<dbReference type="InterPro" id="IPR002205">
    <property type="entry name" value="Topo_IIA_dom_A"/>
</dbReference>
<dbReference type="FunFam" id="1.10.268.10:FF:000001">
    <property type="entry name" value="DNA gyrase subunit A"/>
    <property type="match status" value="1"/>
</dbReference>
<feature type="region of interest" description="Disordered" evidence="8">
    <location>
        <begin position="782"/>
        <end position="805"/>
    </location>
</feature>
<dbReference type="GO" id="GO:0005737">
    <property type="term" value="C:cytoplasm"/>
    <property type="evidence" value="ECO:0007669"/>
    <property type="project" value="TreeGrafter"/>
</dbReference>
<dbReference type="GO" id="GO:0009330">
    <property type="term" value="C:DNA topoisomerase type II (double strand cut, ATP-hydrolyzing) complex"/>
    <property type="evidence" value="ECO:0007669"/>
    <property type="project" value="TreeGrafter"/>
</dbReference>
<keyword evidence="6 7" id="KW-0413">Isomerase</keyword>
<comment type="similarity">
    <text evidence="2">Belongs to the type II topoisomerase GyrA/ParC subunit family.</text>
</comment>
<evidence type="ECO:0000259" key="9">
    <source>
        <dbReference type="PROSITE" id="PS52040"/>
    </source>
</evidence>
<dbReference type="EC" id="5.6.2.2" evidence="3"/>